<dbReference type="Gene3D" id="3.40.50.300">
    <property type="entry name" value="P-loop containing nucleotide triphosphate hydrolases"/>
    <property type="match status" value="2"/>
</dbReference>
<keyword evidence="1" id="KW-0547">Nucleotide-binding</keyword>
<name>A0A7C4NLK6_9CREN</name>
<evidence type="ECO:0000256" key="2">
    <source>
        <dbReference type="ARBA" id="ARBA00022840"/>
    </source>
</evidence>
<dbReference type="PANTHER" id="PTHR43637">
    <property type="entry name" value="UPF0273 PROTEIN TM_0370"/>
    <property type="match status" value="1"/>
</dbReference>
<sequence length="460" mass="52166">MSKAIFGIEALDKMISDALRFPSLVVVAGHPGAGKTTLASSICYANALKNLKCLYLSFQEDKEKLFKNMKNLGIDLEYTEKRGTLIFIKFPVVLSIDSLMNELSKLITSFNPRIVIVDSINVLLASVDKDEVKRAWLQNYFYELSKQVSGVVVLVSELPFGEERLQLGAIEFIADAILILKHRIEDGKLVRIMEIRKIRGAPVTLAEIPFVITPRSGLKAHLPLILEEIPEEGEPITNPCKILDTAIGRLQKGHTMHILYPVGARPPEAFIVPISYALINRAKILLISFRASPKTLRTTIIKSFETTGFKEEYIEKFLDEYAIFKSFNPFALSSSELISQLIEVIDNTNPDVVVLHAFDIFAIAYRPRHFPVIYNVINYLKSKNILTIILSIKANENIILSLIRLSDAIIVFKFKYRNGKLVKTVHMWKRERNPYIVSEAELKNCIEDLINITLKQTQQY</sequence>
<proteinExistence type="predicted"/>
<evidence type="ECO:0000259" key="3">
    <source>
        <dbReference type="PROSITE" id="PS51146"/>
    </source>
</evidence>
<dbReference type="PROSITE" id="PS51146">
    <property type="entry name" value="KAIC"/>
    <property type="match status" value="1"/>
</dbReference>
<dbReference type="InterPro" id="IPR014774">
    <property type="entry name" value="KaiC-like_dom"/>
</dbReference>
<protein>
    <recommendedName>
        <fullName evidence="3">KaiC domain-containing protein</fullName>
    </recommendedName>
</protein>
<dbReference type="SUPFAM" id="SSF52540">
    <property type="entry name" value="P-loop containing nucleoside triphosphate hydrolases"/>
    <property type="match status" value="1"/>
</dbReference>
<organism evidence="5">
    <name type="scientific">Ignisphaera aggregans</name>
    <dbReference type="NCBI Taxonomy" id="334771"/>
    <lineage>
        <taxon>Archaea</taxon>
        <taxon>Thermoproteota</taxon>
        <taxon>Thermoprotei</taxon>
        <taxon>Desulfurococcales</taxon>
        <taxon>Desulfurococcaceae</taxon>
        <taxon>Ignisphaera</taxon>
    </lineage>
</organism>
<dbReference type="Pfam" id="PF06745">
    <property type="entry name" value="ATPase"/>
    <property type="match status" value="1"/>
</dbReference>
<dbReference type="SMART" id="SM00382">
    <property type="entry name" value="AAA"/>
    <property type="match status" value="1"/>
</dbReference>
<dbReference type="AlphaFoldDB" id="A0A7C4NLK6"/>
<evidence type="ECO:0000256" key="1">
    <source>
        <dbReference type="ARBA" id="ARBA00022741"/>
    </source>
</evidence>
<reference evidence="5" key="1">
    <citation type="journal article" date="2020" name="mSystems">
        <title>Genome- and Community-Level Interaction Insights into Carbon Utilization and Element Cycling Functions of Hydrothermarchaeota in Hydrothermal Sediment.</title>
        <authorList>
            <person name="Zhou Z."/>
            <person name="Liu Y."/>
            <person name="Xu W."/>
            <person name="Pan J."/>
            <person name="Luo Z.H."/>
            <person name="Li M."/>
        </authorList>
    </citation>
    <scope>NUCLEOTIDE SEQUENCE [LARGE SCALE GENOMIC DNA]</scope>
    <source>
        <strain evidence="5">SpSt-637</strain>
        <strain evidence="4">SpSt-667</strain>
    </source>
</reference>
<feature type="domain" description="KaiC" evidence="3">
    <location>
        <begin position="2"/>
        <end position="239"/>
    </location>
</feature>
<gene>
    <name evidence="5" type="ORF">ENU08_07260</name>
    <name evidence="4" type="ORF">ENU41_00590</name>
</gene>
<dbReference type="PANTHER" id="PTHR43637:SF1">
    <property type="entry name" value="UPF0273 PROTEIN TM_0370"/>
    <property type="match status" value="1"/>
</dbReference>
<evidence type="ECO:0000313" key="5">
    <source>
        <dbReference type="EMBL" id="HGQ65025.1"/>
    </source>
</evidence>
<dbReference type="EMBL" id="DTBD01000066">
    <property type="protein sequence ID" value="HGQ65025.1"/>
    <property type="molecule type" value="Genomic_DNA"/>
</dbReference>
<keyword evidence="2" id="KW-0067">ATP-binding</keyword>
<dbReference type="InterPro" id="IPR010624">
    <property type="entry name" value="KaiC_dom"/>
</dbReference>
<comment type="caution">
    <text evidence="5">The sequence shown here is derived from an EMBL/GenBank/DDBJ whole genome shotgun (WGS) entry which is preliminary data.</text>
</comment>
<accession>A0A7C4NLK6</accession>
<dbReference type="InterPro" id="IPR027417">
    <property type="entry name" value="P-loop_NTPase"/>
</dbReference>
<dbReference type="EMBL" id="DTCK01000008">
    <property type="protein sequence ID" value="HGQ35163.1"/>
    <property type="molecule type" value="Genomic_DNA"/>
</dbReference>
<evidence type="ECO:0000313" key="4">
    <source>
        <dbReference type="EMBL" id="HGQ35163.1"/>
    </source>
</evidence>
<dbReference type="InterPro" id="IPR003593">
    <property type="entry name" value="AAA+_ATPase"/>
</dbReference>
<dbReference type="GO" id="GO:0005524">
    <property type="term" value="F:ATP binding"/>
    <property type="evidence" value="ECO:0007669"/>
    <property type="project" value="UniProtKB-KW"/>
</dbReference>